<dbReference type="OrthoDB" id="9255830at2"/>
<evidence type="ECO:0000259" key="1">
    <source>
        <dbReference type="Pfam" id="PF01926"/>
    </source>
</evidence>
<evidence type="ECO:0000313" key="3">
    <source>
        <dbReference type="Proteomes" id="UP000249065"/>
    </source>
</evidence>
<organism evidence="2 3">
    <name type="scientific">Roseicella frigidaeris</name>
    <dbReference type="NCBI Taxonomy" id="2230885"/>
    <lineage>
        <taxon>Bacteria</taxon>
        <taxon>Pseudomonadati</taxon>
        <taxon>Pseudomonadota</taxon>
        <taxon>Alphaproteobacteria</taxon>
        <taxon>Acetobacterales</taxon>
        <taxon>Roseomonadaceae</taxon>
        <taxon>Roseicella</taxon>
    </lineage>
</organism>
<dbReference type="CDD" id="cd00882">
    <property type="entry name" value="Ras_like_GTPase"/>
    <property type="match status" value="1"/>
</dbReference>
<dbReference type="InterPro" id="IPR027417">
    <property type="entry name" value="P-loop_NTPase"/>
</dbReference>
<dbReference type="Gene3D" id="3.40.50.300">
    <property type="entry name" value="P-loop containing nucleotide triphosphate hydrolases"/>
    <property type="match status" value="1"/>
</dbReference>
<evidence type="ECO:0000313" key="2">
    <source>
        <dbReference type="EMBL" id="RAI54086.1"/>
    </source>
</evidence>
<name>A0A327LUM5_9PROT</name>
<keyword evidence="3" id="KW-1185">Reference proteome</keyword>
<dbReference type="AlphaFoldDB" id="A0A327LUM5"/>
<dbReference type="Proteomes" id="UP000249065">
    <property type="component" value="Unassembled WGS sequence"/>
</dbReference>
<dbReference type="SUPFAM" id="SSF52540">
    <property type="entry name" value="P-loop containing nucleoside triphosphate hydrolases"/>
    <property type="match status" value="1"/>
</dbReference>
<dbReference type="InterPro" id="IPR006073">
    <property type="entry name" value="GTP-bd"/>
</dbReference>
<proteinExistence type="predicted"/>
<dbReference type="Pfam" id="PF01926">
    <property type="entry name" value="MMR_HSR1"/>
    <property type="match status" value="1"/>
</dbReference>
<accession>A0A327LUM5</accession>
<feature type="domain" description="G" evidence="1">
    <location>
        <begin position="23"/>
        <end position="152"/>
    </location>
</feature>
<sequence length="224" mass="24352">MRKDLWTWLTGTPPPKDALEKARVLVAGPTGVGKTTLIRTVVGAPVGKVGEGPPQTPGIEWLGTTEFPVWFADSKGLEIIKGEAQVDDVQSKLEGWSSEQRPHCAWLCIQADSARILGEADEPDEAKRLRGTEGELGRVLSRAGIPVIVVITQADINGPELEAMRNRCQRVFDFPHHVVPICAEPRTGNGRILIPAHGLDALRRLTLATLPAPLAEKTERGWVT</sequence>
<reference evidence="3" key="1">
    <citation type="submission" date="2018-06" db="EMBL/GenBank/DDBJ databases">
        <authorList>
            <person name="Khan S.A."/>
        </authorList>
    </citation>
    <scope>NUCLEOTIDE SEQUENCE [LARGE SCALE GENOMIC DNA]</scope>
    <source>
        <strain evidence="3">DB-1506</strain>
    </source>
</reference>
<gene>
    <name evidence="2" type="ORF">DOO78_26510</name>
</gene>
<protein>
    <recommendedName>
        <fullName evidence="1">G domain-containing protein</fullName>
    </recommendedName>
</protein>
<dbReference type="EMBL" id="QLIX01000061">
    <property type="protein sequence ID" value="RAI54086.1"/>
    <property type="molecule type" value="Genomic_DNA"/>
</dbReference>
<comment type="caution">
    <text evidence="2">The sequence shown here is derived from an EMBL/GenBank/DDBJ whole genome shotgun (WGS) entry which is preliminary data.</text>
</comment>
<dbReference type="GO" id="GO:0005525">
    <property type="term" value="F:GTP binding"/>
    <property type="evidence" value="ECO:0007669"/>
    <property type="project" value="InterPro"/>
</dbReference>